<dbReference type="eggNOG" id="COG2931">
    <property type="taxonomic scope" value="Bacteria"/>
</dbReference>
<dbReference type="AlphaFoldDB" id="A0A011RE32"/>
<dbReference type="EMBL" id="JEMY01000016">
    <property type="protein sequence ID" value="EXI89464.1"/>
    <property type="molecule type" value="Genomic_DNA"/>
</dbReference>
<proteinExistence type="predicted"/>
<dbReference type="InterPro" id="IPR013424">
    <property type="entry name" value="Ice-binding_C"/>
</dbReference>
<comment type="caution">
    <text evidence="3">The sequence shown here is derived from an EMBL/GenBank/DDBJ whole genome shotgun (WGS) entry which is preliminary data.</text>
</comment>
<feature type="signal peptide" evidence="1">
    <location>
        <begin position="1"/>
        <end position="21"/>
    </location>
</feature>
<dbReference type="Proteomes" id="UP000022141">
    <property type="component" value="Unassembled WGS sequence"/>
</dbReference>
<dbReference type="Pfam" id="PF07589">
    <property type="entry name" value="PEP-CTERM"/>
    <property type="match status" value="1"/>
</dbReference>
<dbReference type="NCBIfam" id="TIGR02595">
    <property type="entry name" value="PEP_CTERM"/>
    <property type="match status" value="1"/>
</dbReference>
<evidence type="ECO:0000256" key="1">
    <source>
        <dbReference type="SAM" id="SignalP"/>
    </source>
</evidence>
<keyword evidence="1" id="KW-0732">Signal</keyword>
<protein>
    <recommendedName>
        <fullName evidence="2">Ice-binding protein C-terminal domain-containing protein</fullName>
    </recommendedName>
</protein>
<evidence type="ECO:0000313" key="4">
    <source>
        <dbReference type="Proteomes" id="UP000022141"/>
    </source>
</evidence>
<accession>A0A011RE32</accession>
<reference evidence="3" key="1">
    <citation type="submission" date="2014-02" db="EMBL/GenBank/DDBJ databases">
        <title>Expanding our view of genomic diversity in Candidatus Accumulibacter clades.</title>
        <authorList>
            <person name="Skennerton C.T."/>
            <person name="Barr J.J."/>
            <person name="Slater F.R."/>
            <person name="Bond P.L."/>
            <person name="Tyson G.W."/>
        </authorList>
    </citation>
    <scope>NUCLEOTIDE SEQUENCE [LARGE SCALE GENOMIC DNA]</scope>
</reference>
<keyword evidence="4" id="KW-1185">Reference proteome</keyword>
<sequence length="272" mass="28131">MRISRIVLGAALACAAAGVHAVPVVLSAAGPNAAAIQATVDAFRASLGALNPNVVGSFGSGRREINWDGVPNAFSAPNNLPGNFFNANSPRGVELSTPGTGLQVSANAGVAPVEFGNIDANYPDIFAPFSAQRLFTALGSNITDVRFFTPGSANASLTNGFGVVFSDVDLAGTTAIEFFDATDQSLGNFFVPQALGNETFSFLGVRFSEGSVISRARITSGNQVLAPGNTLTDLVVMDDFIYGEPIPEPSTLLLLMLAMAAALDVRGRRSLS</sequence>
<name>A0A011RE32_ACCRE</name>
<dbReference type="PATRIC" id="fig|1454004.3.peg.1604"/>
<dbReference type="STRING" id="1454004.AW11_01555"/>
<feature type="chain" id="PRO_5001463497" description="Ice-binding protein C-terminal domain-containing protein" evidence="1">
    <location>
        <begin position="22"/>
        <end position="272"/>
    </location>
</feature>
<evidence type="ECO:0000313" key="3">
    <source>
        <dbReference type="EMBL" id="EXI89464.1"/>
    </source>
</evidence>
<evidence type="ECO:0000259" key="2">
    <source>
        <dbReference type="Pfam" id="PF07589"/>
    </source>
</evidence>
<organism evidence="3 4">
    <name type="scientific">Accumulibacter regalis</name>
    <dbReference type="NCBI Taxonomy" id="522306"/>
    <lineage>
        <taxon>Bacteria</taxon>
        <taxon>Pseudomonadati</taxon>
        <taxon>Pseudomonadota</taxon>
        <taxon>Betaproteobacteria</taxon>
        <taxon>Candidatus Accumulibacter</taxon>
    </lineage>
</organism>
<gene>
    <name evidence="3" type="ORF">AW11_01555</name>
</gene>
<feature type="domain" description="Ice-binding protein C-terminal" evidence="2">
    <location>
        <begin position="245"/>
        <end position="263"/>
    </location>
</feature>